<dbReference type="Pfam" id="PF01969">
    <property type="entry name" value="Ni_insertion"/>
    <property type="match status" value="1"/>
</dbReference>
<dbReference type="InterPro" id="IPR002822">
    <property type="entry name" value="Ni_insertion"/>
</dbReference>
<keyword evidence="3" id="KW-1185">Reference proteome</keyword>
<comment type="caution">
    <text evidence="2">The sequence shown here is derived from an EMBL/GenBank/DDBJ whole genome shotgun (WGS) entry which is preliminary data.</text>
</comment>
<organism evidence="2 3">
    <name type="scientific">Cohnella cellulosilytica</name>
    <dbReference type="NCBI Taxonomy" id="986710"/>
    <lineage>
        <taxon>Bacteria</taxon>
        <taxon>Bacillati</taxon>
        <taxon>Bacillota</taxon>
        <taxon>Bacilli</taxon>
        <taxon>Bacillales</taxon>
        <taxon>Paenibacillaceae</taxon>
        <taxon>Cohnella</taxon>
    </lineage>
</organism>
<accession>A0ABW2F7S2</accession>
<evidence type="ECO:0000256" key="1">
    <source>
        <dbReference type="ARBA" id="ARBA00022596"/>
    </source>
</evidence>
<evidence type="ECO:0000313" key="3">
    <source>
        <dbReference type="Proteomes" id="UP001596378"/>
    </source>
</evidence>
<sequence length="259" mass="27977">MKIVYLDCICGISGDMTLAALADAGADRAYIEHELAKLPVEPYAIEWKNVNKKGITALKVDVVPDAEHAHPHHRHYSDIVRMIQDAGLPERAAQRSLAIFEKIGQAEAKIHGIPLERVHFHEVGAVDSIVDTVGVALALESLEVDEIVCSPVPLGYGTVVCAHGVYPVPAPATLEMMKGLPTAYVPIGKELTTPTGAGIVSGLAKSFDVALPAMNMEAVGYGAGTRDLPERPNVLRVVIGRMTEALPHDRQHHHHHHHQ</sequence>
<proteinExistence type="predicted"/>
<gene>
    <name evidence="2" type="ORF">ACFQMJ_06220</name>
</gene>
<keyword evidence="1" id="KW-0533">Nickel</keyword>
<dbReference type="PANTHER" id="PTHR36566:SF1">
    <property type="entry name" value="PYRIDINIUM-3,5-BISTHIOCARBOXYLIC ACID MONONUCLEOTIDE NICKEL INSERTION PROTEIN"/>
    <property type="match status" value="1"/>
</dbReference>
<dbReference type="EMBL" id="JBHTAI010000003">
    <property type="protein sequence ID" value="MFC7148129.1"/>
    <property type="molecule type" value="Genomic_DNA"/>
</dbReference>
<dbReference type="Proteomes" id="UP001596378">
    <property type="component" value="Unassembled WGS sequence"/>
</dbReference>
<dbReference type="RefSeq" id="WP_378047501.1">
    <property type="nucleotide sequence ID" value="NZ_JBHMDN010000013.1"/>
</dbReference>
<reference evidence="3" key="1">
    <citation type="journal article" date="2019" name="Int. J. Syst. Evol. Microbiol.">
        <title>The Global Catalogue of Microorganisms (GCM) 10K type strain sequencing project: providing services to taxonomists for standard genome sequencing and annotation.</title>
        <authorList>
            <consortium name="The Broad Institute Genomics Platform"/>
            <consortium name="The Broad Institute Genome Sequencing Center for Infectious Disease"/>
            <person name="Wu L."/>
            <person name="Ma J."/>
        </authorList>
    </citation>
    <scope>NUCLEOTIDE SEQUENCE [LARGE SCALE GENOMIC DNA]</scope>
    <source>
        <strain evidence="3">KCTC 12907</strain>
    </source>
</reference>
<evidence type="ECO:0000313" key="2">
    <source>
        <dbReference type="EMBL" id="MFC7148129.1"/>
    </source>
</evidence>
<dbReference type="PANTHER" id="PTHR36566">
    <property type="entry name" value="NICKEL INSERTION PROTEIN-RELATED"/>
    <property type="match status" value="1"/>
</dbReference>
<name>A0ABW2F7S2_9BACL</name>
<protein>
    <submittedName>
        <fullName evidence="2">LarC family nickel insertion protein</fullName>
    </submittedName>
</protein>